<gene>
    <name evidence="2" type="ORF">Anapl_04145</name>
</gene>
<organism evidence="2 3">
    <name type="scientific">Anas platyrhynchos</name>
    <name type="common">Mallard</name>
    <name type="synonym">Anas boschas</name>
    <dbReference type="NCBI Taxonomy" id="8839"/>
    <lineage>
        <taxon>Eukaryota</taxon>
        <taxon>Metazoa</taxon>
        <taxon>Chordata</taxon>
        <taxon>Craniata</taxon>
        <taxon>Vertebrata</taxon>
        <taxon>Euteleostomi</taxon>
        <taxon>Archelosauria</taxon>
        <taxon>Archosauria</taxon>
        <taxon>Dinosauria</taxon>
        <taxon>Saurischia</taxon>
        <taxon>Theropoda</taxon>
        <taxon>Coelurosauria</taxon>
        <taxon>Aves</taxon>
        <taxon>Neognathae</taxon>
        <taxon>Galloanserae</taxon>
        <taxon>Anseriformes</taxon>
        <taxon>Anatidae</taxon>
        <taxon>Anatinae</taxon>
        <taxon>Anas</taxon>
    </lineage>
</organism>
<proteinExistence type="predicted"/>
<sequence length="317" mass="35636">MIIKVSESGHKDRYLTAWVLLFILPLWSLSVARVVQLMYCRVRLNMINPVSQHITRYVLLNMYIAAGPPSLLAHSRAPFSALPPSTSTLHSLVPLQKNRKKRCRTTTSPAFSLLGEKQKIASKTTSYAKAGIRPLLRFGTRKVKEDKEVLYYQLLEGITSSRKKGSNNIINHQLQNHTEQKITAPIISHQEQSQQATSRKNSTTGNQCDMQREGEGGKKNAPRRRDTGGQGRNPSWSVLDAAAIKKHLMFPEDETRWQAARHQLIPGDIAHGPHEEPGLDSCRRGGPYPTFVPPLGIHTKKEKKRTNNLEIQLAGYL</sequence>
<evidence type="ECO:0000256" key="1">
    <source>
        <dbReference type="SAM" id="MobiDB-lite"/>
    </source>
</evidence>
<evidence type="ECO:0000313" key="2">
    <source>
        <dbReference type="EMBL" id="EOB03480.1"/>
    </source>
</evidence>
<protein>
    <submittedName>
        <fullName evidence="2">Uncharacterized protein</fullName>
    </submittedName>
</protein>
<dbReference type="EMBL" id="KB742853">
    <property type="protein sequence ID" value="EOB03480.1"/>
    <property type="molecule type" value="Genomic_DNA"/>
</dbReference>
<keyword evidence="3" id="KW-1185">Reference proteome</keyword>
<feature type="compositionally biased region" description="Basic and acidic residues" evidence="1">
    <location>
        <begin position="210"/>
        <end position="227"/>
    </location>
</feature>
<reference evidence="3" key="1">
    <citation type="journal article" date="2013" name="Nat. Genet.">
        <title>The duck genome and transcriptome provide insight into an avian influenza virus reservoir species.</title>
        <authorList>
            <person name="Huang Y."/>
            <person name="Li Y."/>
            <person name="Burt D.W."/>
            <person name="Chen H."/>
            <person name="Zhang Y."/>
            <person name="Qian W."/>
            <person name="Kim H."/>
            <person name="Gan S."/>
            <person name="Zhao Y."/>
            <person name="Li J."/>
            <person name="Yi K."/>
            <person name="Feng H."/>
            <person name="Zhu P."/>
            <person name="Li B."/>
            <person name="Liu Q."/>
            <person name="Fairley S."/>
            <person name="Magor K.E."/>
            <person name="Du Z."/>
            <person name="Hu X."/>
            <person name="Goodman L."/>
            <person name="Tafer H."/>
            <person name="Vignal A."/>
            <person name="Lee T."/>
            <person name="Kim K.W."/>
            <person name="Sheng Z."/>
            <person name="An Y."/>
            <person name="Searle S."/>
            <person name="Herrero J."/>
            <person name="Groenen M.A."/>
            <person name="Crooijmans R.P."/>
            <person name="Faraut T."/>
            <person name="Cai Q."/>
            <person name="Webster R.G."/>
            <person name="Aldridge J.R."/>
            <person name="Warren W.C."/>
            <person name="Bartschat S."/>
            <person name="Kehr S."/>
            <person name="Marz M."/>
            <person name="Stadler P.F."/>
            <person name="Smith J."/>
            <person name="Kraus R.H."/>
            <person name="Zhao Y."/>
            <person name="Ren L."/>
            <person name="Fei J."/>
            <person name="Morisson M."/>
            <person name="Kaiser P."/>
            <person name="Griffin D.K."/>
            <person name="Rao M."/>
            <person name="Pitel F."/>
            <person name="Wang J."/>
            <person name="Li N."/>
        </authorList>
    </citation>
    <scope>NUCLEOTIDE SEQUENCE [LARGE SCALE GENOMIC DNA]</scope>
</reference>
<evidence type="ECO:0000313" key="3">
    <source>
        <dbReference type="Proteomes" id="UP000296049"/>
    </source>
</evidence>
<accession>R0LP14</accession>
<dbReference type="AlphaFoldDB" id="R0LP14"/>
<name>R0LP14_ANAPL</name>
<dbReference type="Proteomes" id="UP000296049">
    <property type="component" value="Unassembled WGS sequence"/>
</dbReference>
<feature type="region of interest" description="Disordered" evidence="1">
    <location>
        <begin position="188"/>
        <end position="236"/>
    </location>
</feature>
<feature type="compositionally biased region" description="Polar residues" evidence="1">
    <location>
        <begin position="189"/>
        <end position="209"/>
    </location>
</feature>